<dbReference type="Proteomes" id="UP000183940">
    <property type="component" value="Unassembled WGS sequence"/>
</dbReference>
<sequence length="141" mass="15902">MQYQVIYDGNCNLCSSLVQVLAQFDQGQRLTYSPMQDEEALVKWGISSQDCELGMILIDTENPERRWQGSEAAEEISRLLPGGEALIGVYRGIPGVKVMGDLLYEQIRDHRYQWFGQRETLYLCSGNQGCSSSRSELGQAK</sequence>
<organism evidence="1 2">
    <name type="scientific">Roseofilum reptotaenium AO1-A</name>
    <dbReference type="NCBI Taxonomy" id="1925591"/>
    <lineage>
        <taxon>Bacteria</taxon>
        <taxon>Bacillati</taxon>
        <taxon>Cyanobacteriota</taxon>
        <taxon>Cyanophyceae</taxon>
        <taxon>Desertifilales</taxon>
        <taxon>Desertifilaceae</taxon>
        <taxon>Roseofilum</taxon>
    </lineage>
</organism>
<dbReference type="InterPro" id="IPR052927">
    <property type="entry name" value="DCC_oxidoreductase"/>
</dbReference>
<name>A0A1L9QPQ5_9CYAN</name>
<evidence type="ECO:0000313" key="2">
    <source>
        <dbReference type="Proteomes" id="UP000183940"/>
    </source>
</evidence>
<dbReference type="PANTHER" id="PTHR33639:SF2">
    <property type="entry name" value="DUF393 DOMAIN-CONTAINING PROTEIN"/>
    <property type="match status" value="1"/>
</dbReference>
<gene>
    <name evidence="1" type="ORF">BI308_15250</name>
</gene>
<dbReference type="EMBL" id="MLAW01000027">
    <property type="protein sequence ID" value="OJJ24653.1"/>
    <property type="molecule type" value="Genomic_DNA"/>
</dbReference>
<keyword evidence="2" id="KW-1185">Reference proteome</keyword>
<comment type="caution">
    <text evidence="1">The sequence shown here is derived from an EMBL/GenBank/DDBJ whole genome shotgun (WGS) entry which is preliminary data.</text>
</comment>
<evidence type="ECO:0000313" key="1">
    <source>
        <dbReference type="EMBL" id="OJJ24653.1"/>
    </source>
</evidence>
<proteinExistence type="predicted"/>
<dbReference type="InterPro" id="IPR007263">
    <property type="entry name" value="DCC1-like"/>
</dbReference>
<dbReference type="GO" id="GO:0015035">
    <property type="term" value="F:protein-disulfide reductase activity"/>
    <property type="evidence" value="ECO:0007669"/>
    <property type="project" value="InterPro"/>
</dbReference>
<dbReference type="PANTHER" id="PTHR33639">
    <property type="entry name" value="THIOL-DISULFIDE OXIDOREDUCTASE DCC"/>
    <property type="match status" value="1"/>
</dbReference>
<dbReference type="Pfam" id="PF04134">
    <property type="entry name" value="DCC1-like"/>
    <property type="match status" value="1"/>
</dbReference>
<dbReference type="STRING" id="1925591.BI308_15250"/>
<reference evidence="1" key="1">
    <citation type="submission" date="2016-10" db="EMBL/GenBank/DDBJ databases">
        <title>CRISPR-Cas defence system in Roseofilum reptotaenium: evidence of a bacteriophage-cyanobacterium arms race in the coral black band disease.</title>
        <authorList>
            <person name="Buerger P."/>
            <person name="Wood-Charlson E.M."/>
            <person name="Weynberg K.D."/>
            <person name="Willis B."/>
            <person name="Van Oppen M.J."/>
        </authorList>
    </citation>
    <scope>NUCLEOTIDE SEQUENCE [LARGE SCALE GENOMIC DNA]</scope>
    <source>
        <strain evidence="1">AO1-A</strain>
    </source>
</reference>
<protein>
    <submittedName>
        <fullName evidence="1">Thiol-disulfide oxidoreductase</fullName>
    </submittedName>
</protein>
<dbReference type="AlphaFoldDB" id="A0A1L9QPQ5"/>
<accession>A0A1L9QPQ5</accession>